<proteinExistence type="inferred from homology"/>
<dbReference type="PANTHER" id="PTHR31242:SF2">
    <property type="entry name" value="ACETOLACTATE SYNTHASE SMALL SUBUNIT, MITOCHONDRIAL"/>
    <property type="match status" value="1"/>
</dbReference>
<organism evidence="7 8">
    <name type="scientific">Sphaeroforma arctica JP610</name>
    <dbReference type="NCBI Taxonomy" id="667725"/>
    <lineage>
        <taxon>Eukaryota</taxon>
        <taxon>Ichthyosporea</taxon>
        <taxon>Ichthyophonida</taxon>
        <taxon>Sphaeroforma</taxon>
    </lineage>
</organism>
<dbReference type="GO" id="GO:0009099">
    <property type="term" value="P:L-valine biosynthetic process"/>
    <property type="evidence" value="ECO:0007669"/>
    <property type="project" value="UniProtKB-UniPathway"/>
</dbReference>
<dbReference type="STRING" id="667725.A0A0L0GAK6"/>
<accession>A0A0L0GAK6</accession>
<dbReference type="Pfam" id="PF10369">
    <property type="entry name" value="ALS_ss_C"/>
    <property type="match status" value="1"/>
</dbReference>
<evidence type="ECO:0000256" key="1">
    <source>
        <dbReference type="ARBA" id="ARBA00004974"/>
    </source>
</evidence>
<dbReference type="GO" id="GO:1990610">
    <property type="term" value="F:acetolactate synthase regulator activity"/>
    <property type="evidence" value="ECO:0007669"/>
    <property type="project" value="InterPro"/>
</dbReference>
<comment type="similarity">
    <text evidence="3">Belongs to the acetolactate synthase small subunit family.</text>
</comment>
<dbReference type="EMBL" id="KQ241676">
    <property type="protein sequence ID" value="KNC85939.1"/>
    <property type="molecule type" value="Genomic_DNA"/>
</dbReference>
<dbReference type="NCBIfam" id="NF008864">
    <property type="entry name" value="PRK11895.1"/>
    <property type="match status" value="1"/>
</dbReference>
<dbReference type="UniPathway" id="UPA00049">
    <property type="reaction ID" value="UER00059"/>
</dbReference>
<dbReference type="InterPro" id="IPR004789">
    <property type="entry name" value="Acetalactate_synth_ssu"/>
</dbReference>
<evidence type="ECO:0000256" key="2">
    <source>
        <dbReference type="ARBA" id="ARBA00005025"/>
    </source>
</evidence>
<comment type="pathway">
    <text evidence="2">Amino-acid biosynthesis; L-valine biosynthesis; L-valine from pyruvate: step 1/4.</text>
</comment>
<sequence>MFARSAIRAAGVALPRSGAVRLAAHNVAPVCHILHNNVSTTGLHKPAPFQNPSPEEVCQNIMSQIPQAKPKGPKSKEKRTFTVLVDNQPGVLSKIVDTISARGFNIDSLVVGRTNLKEMSRITLVFYDTQHASAQLSAQLEDLVPVWAVFDYTDIRVIEREMLLVKVDLEKENADLPLRMRRDLNRRSLTEMAALFGGIIQDVSHENVTIELSTKPQRIGTFMSLLKPYGIVEATRSGVLTMARSPVEPDYIQEEEVEVDLASLPPS</sequence>
<dbReference type="PROSITE" id="PS51671">
    <property type="entry name" value="ACT"/>
    <property type="match status" value="1"/>
</dbReference>
<keyword evidence="5" id="KW-0100">Branched-chain amino acid biosynthesis</keyword>
<reference evidence="7 8" key="1">
    <citation type="submission" date="2011-02" db="EMBL/GenBank/DDBJ databases">
        <title>The Genome Sequence of Sphaeroforma arctica JP610.</title>
        <authorList>
            <consortium name="The Broad Institute Genome Sequencing Platform"/>
            <person name="Russ C."/>
            <person name="Cuomo C."/>
            <person name="Young S.K."/>
            <person name="Zeng Q."/>
            <person name="Gargeya S."/>
            <person name="Alvarado L."/>
            <person name="Berlin A."/>
            <person name="Chapman S.B."/>
            <person name="Chen Z."/>
            <person name="Freedman E."/>
            <person name="Gellesch M."/>
            <person name="Goldberg J."/>
            <person name="Griggs A."/>
            <person name="Gujja S."/>
            <person name="Heilman E."/>
            <person name="Heiman D."/>
            <person name="Howarth C."/>
            <person name="Mehta T."/>
            <person name="Neiman D."/>
            <person name="Pearson M."/>
            <person name="Roberts A."/>
            <person name="Saif S."/>
            <person name="Shea T."/>
            <person name="Shenoy N."/>
            <person name="Sisk P."/>
            <person name="Stolte C."/>
            <person name="Sykes S."/>
            <person name="White J."/>
            <person name="Yandava C."/>
            <person name="Burger G."/>
            <person name="Gray M.W."/>
            <person name="Holland P.W.H."/>
            <person name="King N."/>
            <person name="Lang F.B.F."/>
            <person name="Roger A.J."/>
            <person name="Ruiz-Trillo I."/>
            <person name="Haas B."/>
            <person name="Nusbaum C."/>
            <person name="Birren B."/>
        </authorList>
    </citation>
    <scope>NUCLEOTIDE SEQUENCE [LARGE SCALE GENOMIC DNA]</scope>
    <source>
        <strain evidence="7 8">JP610</strain>
    </source>
</reference>
<comment type="pathway">
    <text evidence="1">Amino-acid biosynthesis; L-isoleucine biosynthesis; L-isoleucine from 2-oxobutanoate: step 1/4.</text>
</comment>
<dbReference type="GO" id="GO:0009097">
    <property type="term" value="P:isoleucine biosynthetic process"/>
    <property type="evidence" value="ECO:0007669"/>
    <property type="project" value="UniProtKB-UniPathway"/>
</dbReference>
<dbReference type="SUPFAM" id="SSF55021">
    <property type="entry name" value="ACT-like"/>
    <property type="match status" value="2"/>
</dbReference>
<dbReference type="GO" id="GO:0042645">
    <property type="term" value="C:mitochondrial nucleoid"/>
    <property type="evidence" value="ECO:0007669"/>
    <property type="project" value="TreeGrafter"/>
</dbReference>
<dbReference type="Gene3D" id="3.30.70.1150">
    <property type="entry name" value="ACT-like. Chain A, domain 2"/>
    <property type="match status" value="1"/>
</dbReference>
<dbReference type="NCBIfam" id="TIGR00119">
    <property type="entry name" value="acolac_sm"/>
    <property type="match status" value="1"/>
</dbReference>
<evidence type="ECO:0000313" key="7">
    <source>
        <dbReference type="EMBL" id="KNC85939.1"/>
    </source>
</evidence>
<dbReference type="Proteomes" id="UP000054560">
    <property type="component" value="Unassembled WGS sequence"/>
</dbReference>
<dbReference type="InterPro" id="IPR054480">
    <property type="entry name" value="AHAS_small-like_ACT"/>
</dbReference>
<dbReference type="CDD" id="cd04878">
    <property type="entry name" value="ACT_AHAS"/>
    <property type="match status" value="1"/>
</dbReference>
<dbReference type="PANTHER" id="PTHR31242">
    <property type="entry name" value="ACETOLACTATE SYNTHASE SMALL SUBUNIT, MITOCHONDRIAL"/>
    <property type="match status" value="1"/>
</dbReference>
<dbReference type="InterPro" id="IPR019455">
    <property type="entry name" value="Acetolactate_synth_ssu_C"/>
</dbReference>
<gene>
    <name evidence="7" type="ORF">SARC_01886</name>
</gene>
<evidence type="ECO:0000259" key="6">
    <source>
        <dbReference type="PROSITE" id="PS51671"/>
    </source>
</evidence>
<dbReference type="InterPro" id="IPR027271">
    <property type="entry name" value="Acetolactate_synth/TF_NikR_C"/>
</dbReference>
<dbReference type="GO" id="GO:0005948">
    <property type="term" value="C:acetolactate synthase complex"/>
    <property type="evidence" value="ECO:0007669"/>
    <property type="project" value="TreeGrafter"/>
</dbReference>
<feature type="domain" description="ACT" evidence="6">
    <location>
        <begin position="80"/>
        <end position="160"/>
    </location>
</feature>
<dbReference type="Pfam" id="PF22629">
    <property type="entry name" value="ACT_AHAS_ss"/>
    <property type="match status" value="1"/>
</dbReference>
<dbReference type="Gene3D" id="3.30.70.260">
    <property type="match status" value="1"/>
</dbReference>
<dbReference type="InterPro" id="IPR053050">
    <property type="entry name" value="ALS_regulatory_subunit"/>
</dbReference>
<dbReference type="eggNOG" id="KOG2663">
    <property type="taxonomic scope" value="Eukaryota"/>
</dbReference>
<evidence type="ECO:0000256" key="5">
    <source>
        <dbReference type="ARBA" id="ARBA00023304"/>
    </source>
</evidence>
<keyword evidence="4" id="KW-0028">Amino-acid biosynthesis</keyword>
<dbReference type="UniPathway" id="UPA00047">
    <property type="reaction ID" value="UER00055"/>
</dbReference>
<dbReference type="InterPro" id="IPR045865">
    <property type="entry name" value="ACT-like_dom_sf"/>
</dbReference>
<keyword evidence="8" id="KW-1185">Reference proteome</keyword>
<dbReference type="GeneID" id="25902390"/>
<evidence type="ECO:0000313" key="8">
    <source>
        <dbReference type="Proteomes" id="UP000054560"/>
    </source>
</evidence>
<dbReference type="InterPro" id="IPR002912">
    <property type="entry name" value="ACT_dom"/>
</dbReference>
<name>A0A0L0GAK6_9EUKA</name>
<dbReference type="RefSeq" id="XP_014159841.1">
    <property type="nucleotide sequence ID" value="XM_014304366.1"/>
</dbReference>
<dbReference type="OrthoDB" id="2013116at2759"/>
<dbReference type="AlphaFoldDB" id="A0A0L0GAK6"/>
<protein>
    <recommendedName>
        <fullName evidence="6">ACT domain-containing protein</fullName>
    </recommendedName>
</protein>
<evidence type="ECO:0000256" key="4">
    <source>
        <dbReference type="ARBA" id="ARBA00022605"/>
    </source>
</evidence>
<dbReference type="InterPro" id="IPR039557">
    <property type="entry name" value="AHAS_ACT"/>
</dbReference>
<evidence type="ECO:0000256" key="3">
    <source>
        <dbReference type="ARBA" id="ARBA00006341"/>
    </source>
</evidence>